<keyword evidence="6" id="KW-1133">Transmembrane helix</keyword>
<keyword evidence="11" id="KW-1185">Reference proteome</keyword>
<dbReference type="InterPro" id="IPR050297">
    <property type="entry name" value="LipidA_mod_glycosyltrf_83"/>
</dbReference>
<dbReference type="InterPro" id="IPR040845">
    <property type="entry name" value="Arnt_C"/>
</dbReference>
<keyword evidence="7" id="KW-0472">Membrane</keyword>
<evidence type="ECO:0000256" key="6">
    <source>
        <dbReference type="ARBA" id="ARBA00022989"/>
    </source>
</evidence>
<evidence type="ECO:0000256" key="4">
    <source>
        <dbReference type="ARBA" id="ARBA00022679"/>
    </source>
</evidence>
<dbReference type="EMBL" id="AP018150">
    <property type="protein sequence ID" value="BBE08633.1"/>
    <property type="molecule type" value="Genomic_DNA"/>
</dbReference>
<organism evidence="10 11">
    <name type="scientific">Mycoavidus cysteinexigens</name>
    <dbReference type="NCBI Taxonomy" id="1553431"/>
    <lineage>
        <taxon>Bacteria</taxon>
        <taxon>Pseudomonadati</taxon>
        <taxon>Pseudomonadota</taxon>
        <taxon>Betaproteobacteria</taxon>
        <taxon>Burkholderiales</taxon>
        <taxon>Burkholderiaceae</taxon>
        <taxon>Mycoavidus</taxon>
    </lineage>
</organism>
<dbReference type="GO" id="GO:0016763">
    <property type="term" value="F:pentosyltransferase activity"/>
    <property type="evidence" value="ECO:0007669"/>
    <property type="project" value="TreeGrafter"/>
</dbReference>
<name>A0A2Z6ET83_9BURK</name>
<dbReference type="AlphaFoldDB" id="A0A2Z6ET83"/>
<evidence type="ECO:0000256" key="3">
    <source>
        <dbReference type="ARBA" id="ARBA00022676"/>
    </source>
</evidence>
<evidence type="ECO:0000313" key="10">
    <source>
        <dbReference type="EMBL" id="BBE08633.1"/>
    </source>
</evidence>
<evidence type="ECO:0000256" key="7">
    <source>
        <dbReference type="ARBA" id="ARBA00023136"/>
    </source>
</evidence>
<feature type="domain" description="Aminoarabinose transferase C-terminal" evidence="9">
    <location>
        <begin position="462"/>
        <end position="558"/>
    </location>
</feature>
<dbReference type="PANTHER" id="PTHR33908:SF3">
    <property type="entry name" value="UNDECAPRENYL PHOSPHATE-ALPHA-4-AMINO-4-DEOXY-L-ARABINOSE ARABINOSYL TRANSFERASE"/>
    <property type="match status" value="1"/>
</dbReference>
<evidence type="ECO:0000256" key="1">
    <source>
        <dbReference type="ARBA" id="ARBA00004651"/>
    </source>
</evidence>
<dbReference type="GO" id="GO:0010041">
    <property type="term" value="P:response to iron(III) ion"/>
    <property type="evidence" value="ECO:0007669"/>
    <property type="project" value="TreeGrafter"/>
</dbReference>
<dbReference type="InterPro" id="IPR003342">
    <property type="entry name" value="ArnT-like_N"/>
</dbReference>
<evidence type="ECO:0000259" key="9">
    <source>
        <dbReference type="Pfam" id="PF18583"/>
    </source>
</evidence>
<keyword evidence="5" id="KW-0812">Transmembrane</keyword>
<dbReference type="GO" id="GO:0005886">
    <property type="term" value="C:plasma membrane"/>
    <property type="evidence" value="ECO:0007669"/>
    <property type="project" value="UniProtKB-SubCell"/>
</dbReference>
<dbReference type="GO" id="GO:0006493">
    <property type="term" value="P:protein O-linked glycosylation"/>
    <property type="evidence" value="ECO:0007669"/>
    <property type="project" value="InterPro"/>
</dbReference>
<proteinExistence type="predicted"/>
<keyword evidence="4 10" id="KW-0808">Transferase</keyword>
<dbReference type="GO" id="GO:0009103">
    <property type="term" value="P:lipopolysaccharide biosynthetic process"/>
    <property type="evidence" value="ECO:0007669"/>
    <property type="project" value="UniProtKB-ARBA"/>
</dbReference>
<dbReference type="RefSeq" id="WP_045363172.1">
    <property type="nucleotide sequence ID" value="NZ_AP018150.1"/>
</dbReference>
<accession>A0A2Z6ET83</accession>
<reference evidence="10 11" key="1">
    <citation type="journal article" date="2018" name="Microbes Environ.">
        <title>Comparative Genomic Insights into Endofungal Lifestyles of Two Bacterial Endosymbionts, Mycoavidus cysteinexigens and Burkholderia rhizoxinica.</title>
        <authorList>
            <person name="Sharmin D."/>
            <person name="Guo Y."/>
            <person name="Nishizawa T."/>
            <person name="Ohshima S."/>
            <person name="Sato Y."/>
            <person name="Takashima Y."/>
            <person name="Narisawa K."/>
            <person name="Ohta H."/>
        </authorList>
    </citation>
    <scope>NUCLEOTIDE SEQUENCE [LARGE SCALE GENOMIC DNA]</scope>
    <source>
        <strain evidence="10 11">B1-EB</strain>
    </source>
</reference>
<dbReference type="KEGG" id="mcys:MCB1EB_0472"/>
<evidence type="ECO:0000256" key="2">
    <source>
        <dbReference type="ARBA" id="ARBA00022475"/>
    </source>
</evidence>
<gene>
    <name evidence="10" type="ORF">MCB1EB_0472</name>
</gene>
<dbReference type="GO" id="GO:0000030">
    <property type="term" value="F:mannosyltransferase activity"/>
    <property type="evidence" value="ECO:0007669"/>
    <property type="project" value="InterPro"/>
</dbReference>
<sequence length="560" mass="63118">MHDASSSKLFSRTTLLVLGALFALIWFMQLNLRHLIPSDEGRYAEIAREMLMSGDWITPRYNGYLYFEKPPLQTWFNAATFAWFGIGDWQARLYTALCGFAGVLLAGLTGARVFGARAGFFAALALASAPYWNLLGHFNVLDMGLAFWMQAALCALLLAQRPGLAATATRYWMWLCWAAIALAVLSKGLVGAILPAAVLVLYTLITRDWALWKRLHLLTGSVIFAALTVPWFVLVQQKNPAFFEFFFIVQQFRRYLTPEQNRPGPFYYFAPVLILGFLPWLSILWQSLRHALKTPPQSNGFSPVKLLLVWSVFIFVFFSVSHSKLISYILPIAPALALLLGHYLPLIGPTQWRRHLLGQTIVVSAGYVGALVLAYMGDTPAENTLYRSYQSWVYLALTTALIGIALSAWINQRKHPAATLRALCVYAGGWFIAIMIAGNAHEIFGKIRSGAPLVSAVQAELAKLPAHTPFYSVMALDHTMPFYLRRTMIMVQHQDELRFGIEQEPEKWVPTLELWMQRWQQDQYALALVPVRLYETLVARGVPMRVIAHDPHRVIIAKPA</sequence>
<evidence type="ECO:0000259" key="8">
    <source>
        <dbReference type="Pfam" id="PF02366"/>
    </source>
</evidence>
<dbReference type="Proteomes" id="UP000282597">
    <property type="component" value="Chromosome"/>
</dbReference>
<keyword evidence="3" id="KW-0328">Glycosyltransferase</keyword>
<protein>
    <submittedName>
        <fullName evidence="10">4-amino-4-deoxy-L-arabinose transferase</fullName>
    </submittedName>
</protein>
<comment type="subcellular location">
    <subcellularLocation>
        <location evidence="1">Cell membrane</location>
        <topology evidence="1">Multi-pass membrane protein</topology>
    </subcellularLocation>
</comment>
<evidence type="ECO:0000313" key="11">
    <source>
        <dbReference type="Proteomes" id="UP000282597"/>
    </source>
</evidence>
<keyword evidence="2" id="KW-1003">Cell membrane</keyword>
<evidence type="ECO:0000256" key="5">
    <source>
        <dbReference type="ARBA" id="ARBA00022692"/>
    </source>
</evidence>
<dbReference type="Pfam" id="PF18583">
    <property type="entry name" value="Arnt_C"/>
    <property type="match status" value="1"/>
</dbReference>
<dbReference type="PANTHER" id="PTHR33908">
    <property type="entry name" value="MANNOSYLTRANSFERASE YKCB-RELATED"/>
    <property type="match status" value="1"/>
</dbReference>
<dbReference type="Pfam" id="PF02366">
    <property type="entry name" value="PMT"/>
    <property type="match status" value="1"/>
</dbReference>
<feature type="domain" description="ArnT-like N-terminal" evidence="8">
    <location>
        <begin position="14"/>
        <end position="245"/>
    </location>
</feature>